<proteinExistence type="predicted"/>
<gene>
    <name evidence="1" type="ORF">COT95_02830</name>
</gene>
<reference evidence="2" key="1">
    <citation type="submission" date="2017-09" db="EMBL/GenBank/DDBJ databases">
        <title>Depth-based differentiation of microbial function through sediment-hosted aquifers and enrichment of novel symbionts in the deep terrestrial subsurface.</title>
        <authorList>
            <person name="Probst A.J."/>
            <person name="Ladd B."/>
            <person name="Jarett J.K."/>
            <person name="Geller-Mcgrath D.E."/>
            <person name="Sieber C.M.K."/>
            <person name="Emerson J.B."/>
            <person name="Anantharaman K."/>
            <person name="Thomas B.C."/>
            <person name="Malmstrom R."/>
            <person name="Stieglmeier M."/>
            <person name="Klingl A."/>
            <person name="Woyke T."/>
            <person name="Ryan C.M."/>
            <person name="Banfield J.F."/>
        </authorList>
    </citation>
    <scope>NUCLEOTIDE SEQUENCE [LARGE SCALE GENOMIC DNA]</scope>
</reference>
<dbReference type="AlphaFoldDB" id="A0A2H0V6J4"/>
<dbReference type="Proteomes" id="UP000228614">
    <property type="component" value="Unassembled WGS sequence"/>
</dbReference>
<name>A0A2H0V6J4_9BACT</name>
<comment type="caution">
    <text evidence="1">The sequence shown here is derived from an EMBL/GenBank/DDBJ whole genome shotgun (WGS) entry which is preliminary data.</text>
</comment>
<evidence type="ECO:0000313" key="2">
    <source>
        <dbReference type="Proteomes" id="UP000228614"/>
    </source>
</evidence>
<organism evidence="1 2">
    <name type="scientific">Candidatus Falkowbacteria bacterium CG10_big_fil_rev_8_21_14_0_10_37_6</name>
    <dbReference type="NCBI Taxonomy" id="1974563"/>
    <lineage>
        <taxon>Bacteria</taxon>
        <taxon>Candidatus Falkowiibacteriota</taxon>
    </lineage>
</organism>
<accession>A0A2H0V6J4</accession>
<sequence>MFENFNRPKINPNEIKIQELIEQLNFLVAQRNTIESNVKNWEGLGDGGMDQTTLGNIEHSIEKITKQIKTLGGEIPYEDGKAA</sequence>
<protein>
    <submittedName>
        <fullName evidence="1">Uncharacterized protein</fullName>
    </submittedName>
</protein>
<evidence type="ECO:0000313" key="1">
    <source>
        <dbReference type="EMBL" id="PIR94695.1"/>
    </source>
</evidence>
<dbReference type="EMBL" id="PFAN01000138">
    <property type="protein sequence ID" value="PIR94695.1"/>
    <property type="molecule type" value="Genomic_DNA"/>
</dbReference>